<comment type="pathway">
    <text evidence="4 6">Amino-acid degradation; L-kynurenine degradation; L-alanine and anthranilate from L-kynurenine: step 1/1.</text>
</comment>
<evidence type="ECO:0000256" key="2">
    <source>
        <dbReference type="ARBA" id="ARBA00022801"/>
    </source>
</evidence>
<feature type="binding site" evidence="4">
    <location>
        <position position="97"/>
    </location>
    <ligand>
        <name>pyridoxal 5'-phosphate</name>
        <dbReference type="ChEBI" id="CHEBI:597326"/>
    </ligand>
</feature>
<proteinExistence type="inferred from homology"/>
<evidence type="ECO:0000256" key="1">
    <source>
        <dbReference type="ARBA" id="ARBA00022642"/>
    </source>
</evidence>
<protein>
    <recommendedName>
        <fullName evidence="4 5">Kynureninase</fullName>
        <ecNumber evidence="4 5">3.7.1.3</ecNumber>
    </recommendedName>
    <alternativeName>
        <fullName evidence="4">L-kynurenine hydrolase</fullName>
    </alternativeName>
</protein>
<gene>
    <name evidence="4 7" type="primary">kynU</name>
    <name evidence="7" type="ORF">G7Y82_09835</name>
</gene>
<dbReference type="InterPro" id="IPR015424">
    <property type="entry name" value="PyrdxlP-dep_Trfase"/>
</dbReference>
<evidence type="ECO:0000313" key="8">
    <source>
        <dbReference type="Proteomes" id="UP000653472"/>
    </source>
</evidence>
<dbReference type="InterPro" id="IPR010111">
    <property type="entry name" value="Kynureninase"/>
</dbReference>
<dbReference type="GO" id="GO:0019805">
    <property type="term" value="P:quinolinate biosynthetic process"/>
    <property type="evidence" value="ECO:0007669"/>
    <property type="project" value="UniProtKB-UniRule"/>
</dbReference>
<dbReference type="PANTHER" id="PTHR14084">
    <property type="entry name" value="KYNURENINASE"/>
    <property type="match status" value="1"/>
</dbReference>
<reference evidence="7" key="1">
    <citation type="submission" date="2020-03" db="EMBL/GenBank/DDBJ databases">
        <title>Solimonas marina sp. nov., isolated from deep seawater of the Pacific Ocean.</title>
        <authorList>
            <person name="Liu X."/>
            <person name="Lai Q."/>
            <person name="Sun F."/>
            <person name="Gai Y."/>
            <person name="Li G."/>
            <person name="Shao Z."/>
        </authorList>
    </citation>
    <scope>NUCLEOTIDE SEQUENCE</scope>
    <source>
        <strain evidence="7">C16B3</strain>
    </source>
</reference>
<organism evidence="7 8">
    <name type="scientific">Solimonas marina</name>
    <dbReference type="NCBI Taxonomy" id="2714601"/>
    <lineage>
        <taxon>Bacteria</taxon>
        <taxon>Pseudomonadati</taxon>
        <taxon>Pseudomonadota</taxon>
        <taxon>Gammaproteobacteria</taxon>
        <taxon>Nevskiales</taxon>
        <taxon>Nevskiaceae</taxon>
        <taxon>Solimonas</taxon>
    </lineage>
</organism>
<keyword evidence="3 4" id="KW-0663">Pyridoxal phosphate</keyword>
<dbReference type="InterPro" id="IPR015421">
    <property type="entry name" value="PyrdxlP-dep_Trfase_major"/>
</dbReference>
<comment type="subunit">
    <text evidence="4 6">Homodimer.</text>
</comment>
<dbReference type="HAMAP" id="MF_01970">
    <property type="entry name" value="Kynureninase"/>
    <property type="match status" value="1"/>
</dbReference>
<dbReference type="Gene3D" id="3.40.640.10">
    <property type="entry name" value="Type I PLP-dependent aspartate aminotransferase-like (Major domain)"/>
    <property type="match status" value="1"/>
</dbReference>
<evidence type="ECO:0000256" key="5">
    <source>
        <dbReference type="NCBIfam" id="TIGR01814"/>
    </source>
</evidence>
<dbReference type="PIRSF" id="PIRSF038800">
    <property type="entry name" value="KYNU"/>
    <property type="match status" value="1"/>
</dbReference>
<comment type="catalytic activity">
    <reaction evidence="4 6">
        <text>L-kynurenine + H2O = anthranilate + L-alanine + H(+)</text>
        <dbReference type="Rhea" id="RHEA:16813"/>
        <dbReference type="ChEBI" id="CHEBI:15377"/>
        <dbReference type="ChEBI" id="CHEBI:15378"/>
        <dbReference type="ChEBI" id="CHEBI:16567"/>
        <dbReference type="ChEBI" id="CHEBI:57959"/>
        <dbReference type="ChEBI" id="CHEBI:57972"/>
        <dbReference type="EC" id="3.7.1.3"/>
    </reaction>
</comment>
<dbReference type="GO" id="GO:0030170">
    <property type="term" value="F:pyridoxal phosphate binding"/>
    <property type="evidence" value="ECO:0007669"/>
    <property type="project" value="UniProtKB-UniRule"/>
</dbReference>
<dbReference type="InterPro" id="IPR015422">
    <property type="entry name" value="PyrdxlP-dep_Trfase_small"/>
</dbReference>
<feature type="binding site" evidence="4">
    <location>
        <position position="166"/>
    </location>
    <ligand>
        <name>pyridoxal 5'-phosphate</name>
        <dbReference type="ChEBI" id="CHEBI:597326"/>
    </ligand>
</feature>
<evidence type="ECO:0000256" key="4">
    <source>
        <dbReference type="HAMAP-Rule" id="MF_01970"/>
    </source>
</evidence>
<dbReference type="GO" id="GO:0097053">
    <property type="term" value="P:L-kynurenine catabolic process"/>
    <property type="evidence" value="ECO:0007669"/>
    <property type="project" value="UniProtKB-UniRule"/>
</dbReference>
<dbReference type="Gene3D" id="3.90.1150.10">
    <property type="entry name" value="Aspartate Aminotransferase, domain 1"/>
    <property type="match status" value="1"/>
</dbReference>
<dbReference type="GO" id="GO:0019441">
    <property type="term" value="P:L-tryptophan catabolic process to kynurenine"/>
    <property type="evidence" value="ECO:0007669"/>
    <property type="project" value="TreeGrafter"/>
</dbReference>
<feature type="binding site" evidence="4">
    <location>
        <position position="195"/>
    </location>
    <ligand>
        <name>pyridoxal 5'-phosphate</name>
        <dbReference type="ChEBI" id="CHEBI:597326"/>
    </ligand>
</feature>
<accession>A0A969W9Y4</accession>
<comment type="function">
    <text evidence="4 6">Catalyzes the cleavage of L-kynurenine (L-Kyn) and L-3-hydroxykynurenine (L-3OHKyn) into anthranilic acid (AA) and 3-hydroxyanthranilic acid (3-OHAA), respectively.</text>
</comment>
<dbReference type="EMBL" id="JAAVXB010000004">
    <property type="protein sequence ID" value="NKF22619.1"/>
    <property type="molecule type" value="Genomic_DNA"/>
</dbReference>
<comment type="similarity">
    <text evidence="4 6">Belongs to the kynureninase family.</text>
</comment>
<evidence type="ECO:0000313" key="7">
    <source>
        <dbReference type="EMBL" id="NKF22619.1"/>
    </source>
</evidence>
<dbReference type="EC" id="3.7.1.3" evidence="4 5"/>
<dbReference type="GO" id="GO:0030429">
    <property type="term" value="F:kynureninase activity"/>
    <property type="evidence" value="ECO:0007669"/>
    <property type="project" value="UniProtKB-UniRule"/>
</dbReference>
<dbReference type="Pfam" id="PF22580">
    <property type="entry name" value="KYNU_C"/>
    <property type="match status" value="1"/>
</dbReference>
<comment type="cofactor">
    <cofactor evidence="4 6">
        <name>pyridoxal 5'-phosphate</name>
        <dbReference type="ChEBI" id="CHEBI:597326"/>
    </cofactor>
</comment>
<comment type="caution">
    <text evidence="7">The sequence shown here is derived from an EMBL/GenBank/DDBJ whole genome shotgun (WGS) entry which is preliminary data.</text>
</comment>
<feature type="binding site" evidence="4">
    <location>
        <position position="250"/>
    </location>
    <ligand>
        <name>pyridoxal 5'-phosphate</name>
        <dbReference type="ChEBI" id="CHEBI:597326"/>
    </ligand>
</feature>
<feature type="binding site" evidence="4">
    <location>
        <position position="198"/>
    </location>
    <ligand>
        <name>pyridoxal 5'-phosphate</name>
        <dbReference type="ChEBI" id="CHEBI:597326"/>
    </ligand>
</feature>
<feature type="modified residue" description="N6-(pyridoxal phosphate)lysine" evidence="4">
    <location>
        <position position="221"/>
    </location>
</feature>
<comment type="pathway">
    <text evidence="4 6">Cofactor biosynthesis; NAD(+) biosynthesis; quinolinate from L-kynurenine: step 2/3.</text>
</comment>
<feature type="binding site" evidence="4">
    <location>
        <position position="220"/>
    </location>
    <ligand>
        <name>pyridoxal 5'-phosphate</name>
        <dbReference type="ChEBI" id="CHEBI:597326"/>
    </ligand>
</feature>
<dbReference type="PANTHER" id="PTHR14084:SF0">
    <property type="entry name" value="KYNURENINASE"/>
    <property type="match status" value="1"/>
</dbReference>
<feature type="binding site" evidence="4">
    <location>
        <position position="276"/>
    </location>
    <ligand>
        <name>pyridoxal 5'-phosphate</name>
        <dbReference type="ChEBI" id="CHEBI:597326"/>
    </ligand>
</feature>
<name>A0A969W9Y4_9GAMM</name>
<dbReference type="AlphaFoldDB" id="A0A969W9Y4"/>
<dbReference type="GO" id="GO:0005737">
    <property type="term" value="C:cytoplasm"/>
    <property type="evidence" value="ECO:0007669"/>
    <property type="project" value="UniProtKB-UniRule"/>
</dbReference>
<evidence type="ECO:0000256" key="6">
    <source>
        <dbReference type="PIRNR" id="PIRNR038800"/>
    </source>
</evidence>
<feature type="binding site" evidence="4">
    <location>
        <begin position="124"/>
        <end position="127"/>
    </location>
    <ligand>
        <name>pyridoxal 5'-phosphate</name>
        <dbReference type="ChEBI" id="CHEBI:597326"/>
    </ligand>
</feature>
<keyword evidence="8" id="KW-1185">Reference proteome</keyword>
<evidence type="ECO:0000256" key="3">
    <source>
        <dbReference type="ARBA" id="ARBA00022898"/>
    </source>
</evidence>
<dbReference type="Proteomes" id="UP000653472">
    <property type="component" value="Unassembled WGS sequence"/>
</dbReference>
<dbReference type="RefSeq" id="WP_168147860.1">
    <property type="nucleotide sequence ID" value="NZ_JAAVXB010000004.1"/>
</dbReference>
<dbReference type="GO" id="GO:0043420">
    <property type="term" value="P:anthranilate metabolic process"/>
    <property type="evidence" value="ECO:0007669"/>
    <property type="project" value="TreeGrafter"/>
</dbReference>
<sequence length="410" mass="44818">MTPDAFTTLDQKDPLRAFRQYFDLPADVVYLDGNSLGALPKATPARVREVVEEEWGQQLIRSWNTRGWIDLQRRIGDKIGRIIGAEPGETLVADSTSVNLFKLLAGAVKLRPGRTRIISEIGNFPTDLYIAQGLAALLGDGIEVIAVKPEDVESVLDERVAVLMLTHVNYGTGAMYDMAQITERAHDVGALMLWDLAHSAGAVPVELNAAGADLAVGCGYKYLNGGPGAPAFLYVAERHQAQLQPAISGWFGHAAPFAFEGDYRPAGDIMRLAVGTPPVISLAALEIGVDLMLDAPISAIRDKSIRQTELFIELVDQEIPELRGSLASPSDPLRRGSQVCLRHPDAWPIMQALIARGVIGDFRAPDILRFGFTPLYVGYADIWKAVRILRHIMVTGEWRQDAYQAKSKVT</sequence>
<dbReference type="NCBIfam" id="TIGR01814">
    <property type="entry name" value="kynureninase"/>
    <property type="match status" value="1"/>
</dbReference>
<feature type="binding site" evidence="4">
    <location>
        <position position="96"/>
    </location>
    <ligand>
        <name>pyridoxal 5'-phosphate</name>
        <dbReference type="ChEBI" id="CHEBI:597326"/>
    </ligand>
</feature>
<dbReference type="SUPFAM" id="SSF53383">
    <property type="entry name" value="PLP-dependent transferases"/>
    <property type="match status" value="1"/>
</dbReference>
<keyword evidence="1 4" id="KW-0662">Pyridine nucleotide biosynthesis</keyword>
<dbReference type="GO" id="GO:0009435">
    <property type="term" value="P:NAD+ biosynthetic process"/>
    <property type="evidence" value="ECO:0007669"/>
    <property type="project" value="UniProtKB-UniRule"/>
</dbReference>
<keyword evidence="2 4" id="KW-0378">Hydrolase</keyword>
<comment type="catalytic activity">
    <reaction evidence="6">
        <text>3-hydroxy-L-kynurenine + H2O = 3-hydroxyanthranilate + L-alanine + H(+)</text>
        <dbReference type="Rhea" id="RHEA:25143"/>
        <dbReference type="ChEBI" id="CHEBI:15377"/>
        <dbReference type="ChEBI" id="CHEBI:15378"/>
        <dbReference type="ChEBI" id="CHEBI:36559"/>
        <dbReference type="ChEBI" id="CHEBI:57972"/>
        <dbReference type="ChEBI" id="CHEBI:58125"/>
        <dbReference type="EC" id="3.7.1.3"/>
    </reaction>
</comment>